<gene>
    <name evidence="1" type="ORF">PFISCL1PPCAC_3661</name>
</gene>
<reference evidence="1" key="1">
    <citation type="submission" date="2023-10" db="EMBL/GenBank/DDBJ databases">
        <title>Genome assembly of Pristionchus species.</title>
        <authorList>
            <person name="Yoshida K."/>
            <person name="Sommer R.J."/>
        </authorList>
    </citation>
    <scope>NUCLEOTIDE SEQUENCE</scope>
    <source>
        <strain evidence="1">RS5133</strain>
    </source>
</reference>
<dbReference type="EMBL" id="BTSY01000001">
    <property type="protein sequence ID" value="GMT12364.1"/>
    <property type="molecule type" value="Genomic_DNA"/>
</dbReference>
<protein>
    <submittedName>
        <fullName evidence="1">Uncharacterized protein</fullName>
    </submittedName>
</protein>
<dbReference type="AlphaFoldDB" id="A0AAV5UZ08"/>
<feature type="non-terminal residue" evidence="1">
    <location>
        <position position="60"/>
    </location>
</feature>
<evidence type="ECO:0000313" key="2">
    <source>
        <dbReference type="Proteomes" id="UP001432322"/>
    </source>
</evidence>
<keyword evidence="2" id="KW-1185">Reference proteome</keyword>
<organism evidence="1 2">
    <name type="scientific">Pristionchus fissidentatus</name>
    <dbReference type="NCBI Taxonomy" id="1538716"/>
    <lineage>
        <taxon>Eukaryota</taxon>
        <taxon>Metazoa</taxon>
        <taxon>Ecdysozoa</taxon>
        <taxon>Nematoda</taxon>
        <taxon>Chromadorea</taxon>
        <taxon>Rhabditida</taxon>
        <taxon>Rhabditina</taxon>
        <taxon>Diplogasteromorpha</taxon>
        <taxon>Diplogasteroidea</taxon>
        <taxon>Neodiplogasteridae</taxon>
        <taxon>Pristionchus</taxon>
    </lineage>
</organism>
<evidence type="ECO:0000313" key="1">
    <source>
        <dbReference type="EMBL" id="GMT12364.1"/>
    </source>
</evidence>
<dbReference type="Proteomes" id="UP001432322">
    <property type="component" value="Unassembled WGS sequence"/>
</dbReference>
<name>A0AAV5UZ08_9BILA</name>
<proteinExistence type="predicted"/>
<comment type="caution">
    <text evidence="1">The sequence shown here is derived from an EMBL/GenBank/DDBJ whole genome shotgun (WGS) entry which is preliminary data.</text>
</comment>
<accession>A0AAV5UZ08</accession>
<sequence length="60" mass="6592">MAELGQIEMDASRVEVIALAAVHLNVLDPGRKEPIDIRDDDGEVMYIIFGHPHSSMCDGL</sequence>